<keyword evidence="19" id="KW-1185">Reference proteome</keyword>
<gene>
    <name evidence="18" type="ORF">HDF22_005458</name>
    <name evidence="17" type="ORF">HDF23_004903</name>
</gene>
<dbReference type="Pfam" id="PF02518">
    <property type="entry name" value="HATPase_c"/>
    <property type="match status" value="1"/>
</dbReference>
<dbReference type="EMBL" id="JACHCB010000016">
    <property type="protein sequence ID" value="MBB6112130.1"/>
    <property type="molecule type" value="Genomic_DNA"/>
</dbReference>
<dbReference type="SUPFAM" id="SSF47384">
    <property type="entry name" value="Homodimeric domain of signal transducing histidine kinase"/>
    <property type="match status" value="1"/>
</dbReference>
<protein>
    <recommendedName>
        <fullName evidence="3">histidine kinase</fullName>
        <ecNumber evidence="3">2.7.13.3</ecNumber>
    </recommendedName>
</protein>
<organism evidence="18 20">
    <name type="scientific">Mucilaginibacter lappiensis</name>
    <dbReference type="NCBI Taxonomy" id="354630"/>
    <lineage>
        <taxon>Bacteria</taxon>
        <taxon>Pseudomonadati</taxon>
        <taxon>Bacteroidota</taxon>
        <taxon>Sphingobacteriia</taxon>
        <taxon>Sphingobacteriales</taxon>
        <taxon>Sphingobacteriaceae</taxon>
        <taxon>Mucilaginibacter</taxon>
    </lineage>
</organism>
<evidence type="ECO:0000256" key="5">
    <source>
        <dbReference type="ARBA" id="ARBA00022553"/>
    </source>
</evidence>
<dbReference type="PROSITE" id="PS50885">
    <property type="entry name" value="HAMP"/>
    <property type="match status" value="1"/>
</dbReference>
<dbReference type="AlphaFoldDB" id="A0A1N7F118"/>
<evidence type="ECO:0000313" key="19">
    <source>
        <dbReference type="Proteomes" id="UP000541583"/>
    </source>
</evidence>
<keyword evidence="4" id="KW-1003">Cell membrane</keyword>
<feature type="transmembrane region" description="Helical" evidence="14">
    <location>
        <begin position="7"/>
        <end position="30"/>
    </location>
</feature>
<dbReference type="Gene3D" id="1.10.287.130">
    <property type="match status" value="1"/>
</dbReference>
<dbReference type="SMART" id="SM00304">
    <property type="entry name" value="HAMP"/>
    <property type="match status" value="1"/>
</dbReference>
<keyword evidence="9 18" id="KW-0418">Kinase</keyword>
<dbReference type="Pfam" id="PF00512">
    <property type="entry name" value="HisKA"/>
    <property type="match status" value="1"/>
</dbReference>
<evidence type="ECO:0000256" key="12">
    <source>
        <dbReference type="ARBA" id="ARBA00023012"/>
    </source>
</evidence>
<feature type="transmembrane region" description="Helical" evidence="14">
    <location>
        <begin position="148"/>
        <end position="169"/>
    </location>
</feature>
<accession>A0A1N7F118</accession>
<evidence type="ECO:0000256" key="14">
    <source>
        <dbReference type="SAM" id="Phobius"/>
    </source>
</evidence>
<evidence type="ECO:0000256" key="7">
    <source>
        <dbReference type="ARBA" id="ARBA00022692"/>
    </source>
</evidence>
<evidence type="ECO:0000313" key="17">
    <source>
        <dbReference type="EMBL" id="MBB6112130.1"/>
    </source>
</evidence>
<evidence type="ECO:0000256" key="1">
    <source>
        <dbReference type="ARBA" id="ARBA00000085"/>
    </source>
</evidence>
<dbReference type="PANTHER" id="PTHR45528:SF1">
    <property type="entry name" value="SENSOR HISTIDINE KINASE CPXA"/>
    <property type="match status" value="1"/>
</dbReference>
<dbReference type="GO" id="GO:0000155">
    <property type="term" value="F:phosphorelay sensor kinase activity"/>
    <property type="evidence" value="ECO:0007669"/>
    <property type="project" value="InterPro"/>
</dbReference>
<dbReference type="CDD" id="cd00075">
    <property type="entry name" value="HATPase"/>
    <property type="match status" value="1"/>
</dbReference>
<dbReference type="Gene3D" id="6.10.340.10">
    <property type="match status" value="1"/>
</dbReference>
<evidence type="ECO:0000256" key="8">
    <source>
        <dbReference type="ARBA" id="ARBA00022741"/>
    </source>
</evidence>
<dbReference type="EC" id="2.7.13.3" evidence="3"/>
<dbReference type="EMBL" id="JACHCA010000022">
    <property type="protein sequence ID" value="MBB6131307.1"/>
    <property type="molecule type" value="Genomic_DNA"/>
</dbReference>
<dbReference type="CDD" id="cd00082">
    <property type="entry name" value="HisKA"/>
    <property type="match status" value="1"/>
</dbReference>
<dbReference type="PANTHER" id="PTHR45528">
    <property type="entry name" value="SENSOR HISTIDINE KINASE CPXA"/>
    <property type="match status" value="1"/>
</dbReference>
<dbReference type="SMART" id="SM00388">
    <property type="entry name" value="HisKA"/>
    <property type="match status" value="1"/>
</dbReference>
<evidence type="ECO:0000256" key="10">
    <source>
        <dbReference type="ARBA" id="ARBA00022840"/>
    </source>
</evidence>
<dbReference type="GO" id="GO:0005524">
    <property type="term" value="F:ATP binding"/>
    <property type="evidence" value="ECO:0007669"/>
    <property type="project" value="UniProtKB-KW"/>
</dbReference>
<evidence type="ECO:0000256" key="2">
    <source>
        <dbReference type="ARBA" id="ARBA00004651"/>
    </source>
</evidence>
<feature type="domain" description="HAMP" evidence="16">
    <location>
        <begin position="175"/>
        <end position="228"/>
    </location>
</feature>
<dbReference type="OrthoDB" id="594725at2"/>
<comment type="caution">
    <text evidence="18">The sequence shown here is derived from an EMBL/GenBank/DDBJ whole genome shotgun (WGS) entry which is preliminary data.</text>
</comment>
<dbReference type="InterPro" id="IPR003660">
    <property type="entry name" value="HAMP_dom"/>
</dbReference>
<dbReference type="InterPro" id="IPR003594">
    <property type="entry name" value="HATPase_dom"/>
</dbReference>
<dbReference type="PRINTS" id="PR00344">
    <property type="entry name" value="BCTRLSENSOR"/>
</dbReference>
<dbReference type="SUPFAM" id="SSF55874">
    <property type="entry name" value="ATPase domain of HSP90 chaperone/DNA topoisomerase II/histidine kinase"/>
    <property type="match status" value="1"/>
</dbReference>
<evidence type="ECO:0000256" key="4">
    <source>
        <dbReference type="ARBA" id="ARBA00022475"/>
    </source>
</evidence>
<feature type="domain" description="Histidine kinase" evidence="15">
    <location>
        <begin position="236"/>
        <end position="453"/>
    </location>
</feature>
<dbReference type="Proteomes" id="UP000548326">
    <property type="component" value="Unassembled WGS sequence"/>
</dbReference>
<dbReference type="STRING" id="354630.SAMN05421821_11650"/>
<keyword evidence="13 14" id="KW-0472">Membrane</keyword>
<keyword evidence="11 14" id="KW-1133">Transmembrane helix</keyword>
<reference evidence="19 20" key="1">
    <citation type="submission" date="2020-08" db="EMBL/GenBank/DDBJ databases">
        <title>Genomic Encyclopedia of Type Strains, Phase IV (KMG-V): Genome sequencing to study the core and pangenomes of soil and plant-associated prokaryotes.</title>
        <authorList>
            <person name="Whitman W."/>
        </authorList>
    </citation>
    <scope>NUCLEOTIDE SEQUENCE [LARGE SCALE GENOMIC DNA]</scope>
    <source>
        <strain evidence="17 19">ANJLi2</strain>
        <strain evidence="18 20">MP601</strain>
    </source>
</reference>
<evidence type="ECO:0000256" key="6">
    <source>
        <dbReference type="ARBA" id="ARBA00022679"/>
    </source>
</evidence>
<dbReference type="Proteomes" id="UP000541583">
    <property type="component" value="Unassembled WGS sequence"/>
</dbReference>
<evidence type="ECO:0000313" key="18">
    <source>
        <dbReference type="EMBL" id="MBB6131307.1"/>
    </source>
</evidence>
<evidence type="ECO:0000313" key="20">
    <source>
        <dbReference type="Proteomes" id="UP000548326"/>
    </source>
</evidence>
<keyword evidence="12" id="KW-0902">Two-component regulatory system</keyword>
<keyword evidence="10" id="KW-0067">ATP-binding</keyword>
<dbReference type="GO" id="GO:0005886">
    <property type="term" value="C:plasma membrane"/>
    <property type="evidence" value="ECO:0007669"/>
    <property type="project" value="UniProtKB-SubCell"/>
</dbReference>
<keyword evidence="5" id="KW-0597">Phosphoprotein</keyword>
<comment type="subcellular location">
    <subcellularLocation>
        <location evidence="2">Cell membrane</location>
        <topology evidence="2">Multi-pass membrane protein</topology>
    </subcellularLocation>
</comment>
<dbReference type="SMART" id="SM00387">
    <property type="entry name" value="HATPase_c"/>
    <property type="match status" value="1"/>
</dbReference>
<name>A0A1N7F118_9SPHI</name>
<evidence type="ECO:0000256" key="9">
    <source>
        <dbReference type="ARBA" id="ARBA00022777"/>
    </source>
</evidence>
<evidence type="ECO:0000259" key="15">
    <source>
        <dbReference type="PROSITE" id="PS50109"/>
    </source>
</evidence>
<dbReference type="InterPro" id="IPR004358">
    <property type="entry name" value="Sig_transdc_His_kin-like_C"/>
</dbReference>
<dbReference type="Gene3D" id="3.30.565.10">
    <property type="entry name" value="Histidine kinase-like ATPase, C-terminal domain"/>
    <property type="match status" value="1"/>
</dbReference>
<dbReference type="InterPro" id="IPR036097">
    <property type="entry name" value="HisK_dim/P_sf"/>
</dbReference>
<dbReference type="InterPro" id="IPR003661">
    <property type="entry name" value="HisK_dim/P_dom"/>
</dbReference>
<evidence type="ECO:0000256" key="11">
    <source>
        <dbReference type="ARBA" id="ARBA00022989"/>
    </source>
</evidence>
<proteinExistence type="predicted"/>
<dbReference type="InterPro" id="IPR050398">
    <property type="entry name" value="HssS/ArlS-like"/>
</dbReference>
<keyword evidence="6" id="KW-0808">Transferase</keyword>
<dbReference type="CDD" id="cd06225">
    <property type="entry name" value="HAMP"/>
    <property type="match status" value="1"/>
</dbReference>
<dbReference type="InterPro" id="IPR005467">
    <property type="entry name" value="His_kinase_dom"/>
</dbReference>
<sequence length="454" mass="51984">MKIKNRLALHFSLITAGLLLVILAVIYSIFYNLFKNDFYGHLKDRAKVAAQLYFEADEISTDSLNHVRERYLAKLPGEILGMYDEHDKSFIGGAHQYWSASVIDKIRNKKFMQFTEGKRQTVGIYYNDNQGNFVILVSAFDELNYNRLIKMAQIMLISFLVINGLLFFLGRWFAQRSLAPIDGLIMQMNRITVNNLHLRVEEGKGKDEITALARYFNRLLEHLQNAFELQQAFVTNASHELRTPVTSTVGEIEVALARPRTPEEYQKTLRSVLTDSERLNETITSLLELAQTDMQYTQAKREPVMIDELIWDLHDYWKKQKDAGKLVLEISKLPEEADLLRIYANKALLTIAFNNLIGNAFKFSNNQPVVCNLYADQEMISIKIRDSGIGIPAGDLQEIFTSFYRSPNGRSFQGSGIGLYVTQKIIHLFNGIILVESEKDKGTIFTVKFRPSVI</sequence>
<evidence type="ECO:0000256" key="3">
    <source>
        <dbReference type="ARBA" id="ARBA00012438"/>
    </source>
</evidence>
<evidence type="ECO:0000256" key="13">
    <source>
        <dbReference type="ARBA" id="ARBA00023136"/>
    </source>
</evidence>
<dbReference type="InterPro" id="IPR036890">
    <property type="entry name" value="HATPase_C_sf"/>
</dbReference>
<keyword evidence="8" id="KW-0547">Nucleotide-binding</keyword>
<evidence type="ECO:0000259" key="16">
    <source>
        <dbReference type="PROSITE" id="PS50885"/>
    </source>
</evidence>
<dbReference type="PROSITE" id="PS50109">
    <property type="entry name" value="HIS_KIN"/>
    <property type="match status" value="1"/>
</dbReference>
<keyword evidence="7 14" id="KW-0812">Transmembrane</keyword>
<dbReference type="SUPFAM" id="SSF158472">
    <property type="entry name" value="HAMP domain-like"/>
    <property type="match status" value="1"/>
</dbReference>
<dbReference type="RefSeq" id="WP_076377094.1">
    <property type="nucleotide sequence ID" value="NZ_FTMG01000016.1"/>
</dbReference>
<dbReference type="Pfam" id="PF00672">
    <property type="entry name" value="HAMP"/>
    <property type="match status" value="1"/>
</dbReference>
<comment type="catalytic activity">
    <reaction evidence="1">
        <text>ATP + protein L-histidine = ADP + protein N-phospho-L-histidine.</text>
        <dbReference type="EC" id="2.7.13.3"/>
    </reaction>
</comment>